<evidence type="ECO:0000313" key="3">
    <source>
        <dbReference type="Proteomes" id="UP000008063"/>
    </source>
</evidence>
<feature type="non-terminal residue" evidence="2">
    <location>
        <position position="144"/>
    </location>
</feature>
<evidence type="ECO:0000313" key="2">
    <source>
        <dbReference type="EMBL" id="EGN91761.1"/>
    </source>
</evidence>
<dbReference type="OMA" id="INANVPC"/>
<proteinExistence type="predicted"/>
<dbReference type="STRING" id="936435.F8QIV5"/>
<feature type="domain" description="Helitron helicase-like" evidence="1">
    <location>
        <begin position="20"/>
        <end position="144"/>
    </location>
</feature>
<reference evidence="3" key="1">
    <citation type="journal article" date="2011" name="Science">
        <title>The plant cell wall-decomposing machinery underlies the functional diversity of forest fungi.</title>
        <authorList>
            <person name="Eastwood D.C."/>
            <person name="Floudas D."/>
            <person name="Binder M."/>
            <person name="Majcherczyk A."/>
            <person name="Schneider P."/>
            <person name="Aerts A."/>
            <person name="Asiegbu F.O."/>
            <person name="Baker S.E."/>
            <person name="Barry K."/>
            <person name="Bendiksby M."/>
            <person name="Blumentritt M."/>
            <person name="Coutinho P.M."/>
            <person name="Cullen D."/>
            <person name="de Vries R.P."/>
            <person name="Gathman A."/>
            <person name="Goodell B."/>
            <person name="Henrissat B."/>
            <person name="Ihrmark K."/>
            <person name="Kauserud H."/>
            <person name="Kohler A."/>
            <person name="LaButti K."/>
            <person name="Lapidus A."/>
            <person name="Lavin J.L."/>
            <person name="Lee Y.-H."/>
            <person name="Lindquist E."/>
            <person name="Lilly W."/>
            <person name="Lucas S."/>
            <person name="Morin E."/>
            <person name="Murat C."/>
            <person name="Oguiza J.A."/>
            <person name="Park J."/>
            <person name="Pisabarro A.G."/>
            <person name="Riley R."/>
            <person name="Rosling A."/>
            <person name="Salamov A."/>
            <person name="Schmidt O."/>
            <person name="Schmutz J."/>
            <person name="Skrede I."/>
            <person name="Stenlid J."/>
            <person name="Wiebenga A."/>
            <person name="Xie X."/>
            <person name="Kuees U."/>
            <person name="Hibbett D.S."/>
            <person name="Hoffmeister D."/>
            <person name="Hoegberg N."/>
            <person name="Martin F."/>
            <person name="Grigoriev I.V."/>
            <person name="Watkinson S.C."/>
        </authorList>
    </citation>
    <scope>NUCLEOTIDE SEQUENCE [LARGE SCALE GENOMIC DNA]</scope>
    <source>
        <strain evidence="3">strain S7.3</strain>
    </source>
</reference>
<dbReference type="EMBL" id="GL945535">
    <property type="protein sequence ID" value="EGN91761.1"/>
    <property type="molecule type" value="Genomic_DNA"/>
</dbReference>
<dbReference type="HOGENOM" id="CLU_080483_3_0_1"/>
<evidence type="ECO:0000259" key="1">
    <source>
        <dbReference type="Pfam" id="PF14214"/>
    </source>
</evidence>
<accession>F8QIV5</accession>
<feature type="non-terminal residue" evidence="2">
    <location>
        <position position="1"/>
    </location>
</feature>
<keyword evidence="3" id="KW-1185">Reference proteome</keyword>
<dbReference type="OrthoDB" id="432234at2759"/>
<dbReference type="InParanoid" id="F8QIV5"/>
<name>F8QIV5_SERL3</name>
<sequence length="144" mass="16088">TDLIRLWQKNPTAKPSNSYQKRALLLLNKLKLVAKDVRGSTGYKLCRRNEIISLIKRSGTPALFLMINPSDVHSPLVGILGGMLLKHWHTKSAYECSLFVAKNPATAATFFHAMMSNFFGLVIKHGQQKPGLFGHSQAYYGMVE</sequence>
<dbReference type="Proteomes" id="UP000008063">
    <property type="component" value="Unassembled WGS sequence"/>
</dbReference>
<organism evidence="3">
    <name type="scientific">Serpula lacrymans var. lacrymans (strain S7.3)</name>
    <name type="common">Dry rot fungus</name>
    <dbReference type="NCBI Taxonomy" id="936435"/>
    <lineage>
        <taxon>Eukaryota</taxon>
        <taxon>Fungi</taxon>
        <taxon>Dikarya</taxon>
        <taxon>Basidiomycota</taxon>
        <taxon>Agaricomycotina</taxon>
        <taxon>Agaricomycetes</taxon>
        <taxon>Agaricomycetidae</taxon>
        <taxon>Boletales</taxon>
        <taxon>Coniophorineae</taxon>
        <taxon>Serpulaceae</taxon>
        <taxon>Serpula</taxon>
    </lineage>
</organism>
<dbReference type="AlphaFoldDB" id="F8QIV5"/>
<dbReference type="InterPro" id="IPR025476">
    <property type="entry name" value="Helitron_helicase-like"/>
</dbReference>
<dbReference type="Pfam" id="PF14214">
    <property type="entry name" value="Helitron_like_N"/>
    <property type="match status" value="1"/>
</dbReference>
<protein>
    <recommendedName>
        <fullName evidence="1">Helitron helicase-like domain-containing protein</fullName>
    </recommendedName>
</protein>
<gene>
    <name evidence="2" type="ORF">SERLA73DRAFT_25885</name>
</gene>